<feature type="compositionally biased region" description="Polar residues" evidence="1">
    <location>
        <begin position="549"/>
        <end position="572"/>
    </location>
</feature>
<feature type="region of interest" description="Disordered" evidence="1">
    <location>
        <begin position="511"/>
        <end position="602"/>
    </location>
</feature>
<evidence type="ECO:0000256" key="1">
    <source>
        <dbReference type="SAM" id="MobiDB-lite"/>
    </source>
</evidence>
<dbReference type="OrthoDB" id="2646484at2759"/>
<feature type="region of interest" description="Disordered" evidence="1">
    <location>
        <begin position="463"/>
        <end position="482"/>
    </location>
</feature>
<feature type="region of interest" description="Disordered" evidence="1">
    <location>
        <begin position="614"/>
        <end position="638"/>
    </location>
</feature>
<gene>
    <name evidence="2" type="ORF">D9756_002282</name>
</gene>
<sequence length="649" mass="71868">MALYRTDAYWSDSSLILPSLRTLSSNDTLGTLLNLSNPIILTSTSLDHLSFTDPAPSLPPGHRPPLFTLMDLREEGRRSFEDIPRTAPCTEERIVVSTPTLPRMRVLPEEKIVVDNWTVKVRPQTPPDHVPWGDTGSAGRFSEGHLTSPASDHAGIPNDRAQGLQQSSESPCPRTPRFNALAFNRPVTHACRETKKPQKDSTVQPQGVPAPIKYQAGEMASSRHETTAFQQVSFYPITHKRHQNLAVRRGHKAFSSLKLDQATIATKRREIASFDSIPTAFRGSPTAYCSPFQPLAQYPAPQNLALAEMLESLREKCASFSPQVSLPVDWFYRPRAQVKDITKLSGTASSDSRNDEDEWAFAESLMDMINSFSAEVDDLSAHSIVLEDDILDLPILSRASCDNTNPETYPSLVEGDQSERLSKSARLLPARPSIINPTPSPAAYRSGTRKTVRFADAPTFFPLKDKPTVAKEERRSGSPRRLKRHSVVLSAWIPPNPPLSVVRSLQSINPSQISLSDTSRSHSLGSPPPPRRPLSHRYPTTPKLPSFMDGNSISRTLSGSPLRQSSMHQQPSDIVGKPPSTRAQSSKKRSLTMRGKKSRVTKENLKISQPIPITAIPRPRPRTSDKCGDSNSSKSHVTSPLRSIFMKFR</sequence>
<name>A0A8H5GBR1_9AGAR</name>
<feature type="compositionally biased region" description="Polar residues" evidence="1">
    <location>
        <begin position="629"/>
        <end position="638"/>
    </location>
</feature>
<keyword evidence="3" id="KW-1185">Reference proteome</keyword>
<comment type="caution">
    <text evidence="2">The sequence shown here is derived from an EMBL/GenBank/DDBJ whole genome shotgun (WGS) entry which is preliminary data.</text>
</comment>
<dbReference type="EMBL" id="JAACJO010000002">
    <property type="protein sequence ID" value="KAF5362074.1"/>
    <property type="molecule type" value="Genomic_DNA"/>
</dbReference>
<feature type="compositionally biased region" description="Basic and acidic residues" evidence="1">
    <location>
        <begin position="463"/>
        <end position="476"/>
    </location>
</feature>
<protein>
    <submittedName>
        <fullName evidence="2">Uncharacterized protein</fullName>
    </submittedName>
</protein>
<evidence type="ECO:0000313" key="3">
    <source>
        <dbReference type="Proteomes" id="UP000559027"/>
    </source>
</evidence>
<dbReference type="Proteomes" id="UP000559027">
    <property type="component" value="Unassembled WGS sequence"/>
</dbReference>
<dbReference type="AlphaFoldDB" id="A0A8H5GBR1"/>
<evidence type="ECO:0000313" key="2">
    <source>
        <dbReference type="EMBL" id="KAF5362074.1"/>
    </source>
</evidence>
<proteinExistence type="predicted"/>
<accession>A0A8H5GBR1</accession>
<reference evidence="2 3" key="1">
    <citation type="journal article" date="2020" name="ISME J.">
        <title>Uncovering the hidden diversity of litter-decomposition mechanisms in mushroom-forming fungi.</title>
        <authorList>
            <person name="Floudas D."/>
            <person name="Bentzer J."/>
            <person name="Ahren D."/>
            <person name="Johansson T."/>
            <person name="Persson P."/>
            <person name="Tunlid A."/>
        </authorList>
    </citation>
    <scope>NUCLEOTIDE SEQUENCE [LARGE SCALE GENOMIC DNA]</scope>
    <source>
        <strain evidence="2 3">CBS 146.42</strain>
    </source>
</reference>
<feature type="compositionally biased region" description="Basic residues" evidence="1">
    <location>
        <begin position="585"/>
        <end position="599"/>
    </location>
</feature>
<feature type="region of interest" description="Disordered" evidence="1">
    <location>
        <begin position="121"/>
        <end position="173"/>
    </location>
</feature>
<organism evidence="2 3">
    <name type="scientific">Leucocoprinus leucothites</name>
    <dbReference type="NCBI Taxonomy" id="201217"/>
    <lineage>
        <taxon>Eukaryota</taxon>
        <taxon>Fungi</taxon>
        <taxon>Dikarya</taxon>
        <taxon>Basidiomycota</taxon>
        <taxon>Agaricomycotina</taxon>
        <taxon>Agaricomycetes</taxon>
        <taxon>Agaricomycetidae</taxon>
        <taxon>Agaricales</taxon>
        <taxon>Agaricineae</taxon>
        <taxon>Agaricaceae</taxon>
        <taxon>Leucocoprinus</taxon>
    </lineage>
</organism>